<keyword evidence="3" id="KW-1185">Reference proteome</keyword>
<dbReference type="Proteomes" id="UP001221757">
    <property type="component" value="Unassembled WGS sequence"/>
</dbReference>
<name>A0AAD7GDT4_MYCRO</name>
<protein>
    <submittedName>
        <fullName evidence="2">Uncharacterized protein</fullName>
    </submittedName>
</protein>
<gene>
    <name evidence="2" type="ORF">B0H17DRAFT_599927</name>
</gene>
<reference evidence="2" key="1">
    <citation type="submission" date="2023-03" db="EMBL/GenBank/DDBJ databases">
        <title>Massive genome expansion in bonnet fungi (Mycena s.s.) driven by repeated elements and novel gene families across ecological guilds.</title>
        <authorList>
            <consortium name="Lawrence Berkeley National Laboratory"/>
            <person name="Harder C.B."/>
            <person name="Miyauchi S."/>
            <person name="Viragh M."/>
            <person name="Kuo A."/>
            <person name="Thoen E."/>
            <person name="Andreopoulos B."/>
            <person name="Lu D."/>
            <person name="Skrede I."/>
            <person name="Drula E."/>
            <person name="Henrissat B."/>
            <person name="Morin E."/>
            <person name="Kohler A."/>
            <person name="Barry K."/>
            <person name="LaButti K."/>
            <person name="Morin E."/>
            <person name="Salamov A."/>
            <person name="Lipzen A."/>
            <person name="Mereny Z."/>
            <person name="Hegedus B."/>
            <person name="Baldrian P."/>
            <person name="Stursova M."/>
            <person name="Weitz H."/>
            <person name="Taylor A."/>
            <person name="Grigoriev I.V."/>
            <person name="Nagy L.G."/>
            <person name="Martin F."/>
            <person name="Kauserud H."/>
        </authorList>
    </citation>
    <scope>NUCLEOTIDE SEQUENCE</scope>
    <source>
        <strain evidence="2">CBHHK067</strain>
    </source>
</reference>
<feature type="region of interest" description="Disordered" evidence="1">
    <location>
        <begin position="229"/>
        <end position="255"/>
    </location>
</feature>
<sequence>MPPSRISALFRQAAGRPAISAQRTYLPTYPGRALASCPALMHPNAGMCFQLTDVGRQGRLSLRREFEQDLKASGVVCNAEVPMRRQCVKPPALYVRGLPAVSSCLFMPPKSSRDRELWVWWCSYRDRSNEVQRAFKVRDNLHRWNPGTIAKSSCLADPPDDGNEGSAYGREMWGSAFREFTDGERWTFTAFGVPGRPTRRSLHVAPVDTQGIPSRQAEEVTKEVRSFQAGIKEGRPFSGGNPKRHPGTHELEVEV</sequence>
<dbReference type="AlphaFoldDB" id="A0AAD7GDT4"/>
<evidence type="ECO:0000313" key="2">
    <source>
        <dbReference type="EMBL" id="KAJ7689962.1"/>
    </source>
</evidence>
<dbReference type="EMBL" id="JARKIE010000068">
    <property type="protein sequence ID" value="KAJ7689962.1"/>
    <property type="molecule type" value="Genomic_DNA"/>
</dbReference>
<organism evidence="2 3">
    <name type="scientific">Mycena rosella</name>
    <name type="common">Pink bonnet</name>
    <name type="synonym">Agaricus rosellus</name>
    <dbReference type="NCBI Taxonomy" id="1033263"/>
    <lineage>
        <taxon>Eukaryota</taxon>
        <taxon>Fungi</taxon>
        <taxon>Dikarya</taxon>
        <taxon>Basidiomycota</taxon>
        <taxon>Agaricomycotina</taxon>
        <taxon>Agaricomycetes</taxon>
        <taxon>Agaricomycetidae</taxon>
        <taxon>Agaricales</taxon>
        <taxon>Marasmiineae</taxon>
        <taxon>Mycenaceae</taxon>
        <taxon>Mycena</taxon>
    </lineage>
</organism>
<evidence type="ECO:0000256" key="1">
    <source>
        <dbReference type="SAM" id="MobiDB-lite"/>
    </source>
</evidence>
<accession>A0AAD7GDT4</accession>
<evidence type="ECO:0000313" key="3">
    <source>
        <dbReference type="Proteomes" id="UP001221757"/>
    </source>
</evidence>
<proteinExistence type="predicted"/>
<comment type="caution">
    <text evidence="2">The sequence shown here is derived from an EMBL/GenBank/DDBJ whole genome shotgun (WGS) entry which is preliminary data.</text>
</comment>